<evidence type="ECO:0000313" key="3">
    <source>
        <dbReference type="EMBL" id="KPD04187.1"/>
    </source>
</evidence>
<dbReference type="OrthoDB" id="7007417at2"/>
<dbReference type="PANTHER" id="PTHR33420">
    <property type="entry name" value="FIMBRIAL SUBUNIT ELFA-RELATED"/>
    <property type="match status" value="1"/>
</dbReference>
<dbReference type="EMBL" id="LGAA01000003">
    <property type="protein sequence ID" value="KPD04187.1"/>
    <property type="molecule type" value="Genomic_DNA"/>
</dbReference>
<dbReference type="InterPro" id="IPR000259">
    <property type="entry name" value="Adhesion_dom_fimbrial"/>
</dbReference>
<dbReference type="GO" id="GO:0009289">
    <property type="term" value="C:pilus"/>
    <property type="evidence" value="ECO:0007669"/>
    <property type="project" value="InterPro"/>
</dbReference>
<dbReference type="InterPro" id="IPR050263">
    <property type="entry name" value="Bact_Fimbrial_Adh_Pro"/>
</dbReference>
<feature type="chain" id="PRO_5005864493" evidence="1">
    <location>
        <begin position="31"/>
        <end position="171"/>
    </location>
</feature>
<proteinExistence type="predicted"/>
<accession>A0A0N0Z9F6</accession>
<keyword evidence="4" id="KW-1185">Reference proteome</keyword>
<dbReference type="RefSeq" id="WP_053907065.1">
    <property type="nucleotide sequence ID" value="NZ_CAWMUS010000003.1"/>
</dbReference>
<dbReference type="InterPro" id="IPR036937">
    <property type="entry name" value="Adhesion_dom_fimbrial_sf"/>
</dbReference>
<dbReference type="SUPFAM" id="SSF49401">
    <property type="entry name" value="Bacterial adhesins"/>
    <property type="match status" value="1"/>
</dbReference>
<evidence type="ECO:0000259" key="2">
    <source>
        <dbReference type="Pfam" id="PF00419"/>
    </source>
</evidence>
<dbReference type="Gene3D" id="2.60.40.1090">
    <property type="entry name" value="Fimbrial-type adhesion domain"/>
    <property type="match status" value="1"/>
</dbReference>
<dbReference type="Proteomes" id="UP000053226">
    <property type="component" value="Unassembled WGS sequence"/>
</dbReference>
<reference evidence="3 4" key="1">
    <citation type="submission" date="2015-07" db="EMBL/GenBank/DDBJ databases">
        <title>ATOL: Assembling a taxonomically balanced genome-scale reconstruction of the evolutionary history of the Enterobacteriaceae.</title>
        <authorList>
            <person name="Plunkett G.III."/>
            <person name="Neeno-Eckwall E.C."/>
            <person name="Glasner J.D."/>
            <person name="Perna N.T."/>
        </authorList>
    </citation>
    <scope>NUCLEOTIDE SEQUENCE [LARGE SCALE GENOMIC DNA]</scope>
    <source>
        <strain evidence="3 4">ATCC 35017</strain>
    </source>
</reference>
<dbReference type="AlphaFoldDB" id="A0A0N0Z9F6"/>
<evidence type="ECO:0000256" key="1">
    <source>
        <dbReference type="SAM" id="SignalP"/>
    </source>
</evidence>
<feature type="signal peptide" evidence="1">
    <location>
        <begin position="1"/>
        <end position="30"/>
    </location>
</feature>
<dbReference type="InterPro" id="IPR008966">
    <property type="entry name" value="Adhesion_dom_sf"/>
</dbReference>
<gene>
    <name evidence="3" type="ORF">M992_0294</name>
</gene>
<dbReference type="GO" id="GO:0043709">
    <property type="term" value="P:cell adhesion involved in single-species biofilm formation"/>
    <property type="evidence" value="ECO:0007669"/>
    <property type="project" value="TreeGrafter"/>
</dbReference>
<keyword evidence="1" id="KW-0732">Signal</keyword>
<organism evidence="3 4">
    <name type="scientific">Moellerella wisconsensis ATCC 35017</name>
    <dbReference type="NCBI Taxonomy" id="1354267"/>
    <lineage>
        <taxon>Bacteria</taxon>
        <taxon>Pseudomonadati</taxon>
        <taxon>Pseudomonadota</taxon>
        <taxon>Gammaproteobacteria</taxon>
        <taxon>Enterobacterales</taxon>
        <taxon>Morganellaceae</taxon>
        <taxon>Moellerella</taxon>
    </lineage>
</organism>
<name>A0A0N0Z9F6_9GAMM</name>
<protein>
    <submittedName>
        <fullName evidence="3">MrfF family protein</fullName>
    </submittedName>
</protein>
<dbReference type="Pfam" id="PF00419">
    <property type="entry name" value="Fimbrial"/>
    <property type="match status" value="1"/>
</dbReference>
<comment type="caution">
    <text evidence="3">The sequence shown here is derived from an EMBL/GenBank/DDBJ whole genome shotgun (WGS) entry which is preliminary data.</text>
</comment>
<feature type="domain" description="Fimbrial-type adhesion" evidence="2">
    <location>
        <begin position="44"/>
        <end position="170"/>
    </location>
</feature>
<evidence type="ECO:0000313" key="4">
    <source>
        <dbReference type="Proteomes" id="UP000053226"/>
    </source>
</evidence>
<dbReference type="PANTHER" id="PTHR33420:SF26">
    <property type="entry name" value="FIMBRIAL SUBUNIT"/>
    <property type="match status" value="1"/>
</dbReference>
<sequence length="171" mass="18734">MKGKKPIKRWVCSGWLILLGAIGGPVSSMAGSDQLGFTVKVRIELKTCDINDNKTIEVDFGDMIIKNIDGSAYEQPIDYTLNCDDATNSTPLKLRFENNSGANFDADLLRTSEPNLGLRVKQNGNAFAFNDWINFTYGNEPTLTVVPVTRGSEGIDDGEFSASALLTVEYE</sequence>